<evidence type="ECO:0000313" key="8">
    <source>
        <dbReference type="EMBL" id="BBI34089.1"/>
    </source>
</evidence>
<evidence type="ECO:0000256" key="3">
    <source>
        <dbReference type="ARBA" id="ARBA00023002"/>
    </source>
</evidence>
<dbReference type="GO" id="GO:0016491">
    <property type="term" value="F:oxidoreductase activity"/>
    <property type="evidence" value="ECO:0007669"/>
    <property type="project" value="UniProtKB-KW"/>
</dbReference>
<dbReference type="PROSITE" id="PS51352">
    <property type="entry name" value="THIOREDOXIN_2"/>
    <property type="match status" value="1"/>
</dbReference>
<keyword evidence="4" id="KW-1015">Disulfide bond</keyword>
<dbReference type="InterPro" id="IPR012336">
    <property type="entry name" value="Thioredoxin-like_fold"/>
</dbReference>
<evidence type="ECO:0000256" key="5">
    <source>
        <dbReference type="ARBA" id="ARBA00023284"/>
    </source>
</evidence>
<evidence type="ECO:0000313" key="9">
    <source>
        <dbReference type="Proteomes" id="UP000289856"/>
    </source>
</evidence>
<accession>A0A3T1D7Q9</accession>
<gene>
    <name evidence="8" type="primary">bdbD</name>
    <name evidence="8" type="ORF">KCTCHS21_34880</name>
</gene>
<reference evidence="8 9" key="1">
    <citation type="submission" date="2019-01" db="EMBL/GenBank/DDBJ databases">
        <title>Complete genome sequence of Cohnella hallensis HS21 isolated from Korean fir (Abies koreana) rhizospheric soil.</title>
        <authorList>
            <person name="Jiang L."/>
            <person name="Kang S.W."/>
            <person name="Kim S."/>
            <person name="Jung J."/>
            <person name="Kim C.Y."/>
            <person name="Kim D.H."/>
            <person name="Kim S.W."/>
            <person name="Lee J."/>
        </authorList>
    </citation>
    <scope>NUCLEOTIDE SEQUENCE [LARGE SCALE GENOMIC DNA]</scope>
    <source>
        <strain evidence="8 9">HS21</strain>
    </source>
</reference>
<dbReference type="KEGG" id="cohn:KCTCHS21_34880"/>
<dbReference type="PANTHER" id="PTHR13887:SF14">
    <property type="entry name" value="DISULFIDE BOND FORMATION PROTEIN D"/>
    <property type="match status" value="1"/>
</dbReference>
<name>A0A3T1D7Q9_9BACL</name>
<dbReference type="Gene3D" id="3.40.30.10">
    <property type="entry name" value="Glutaredoxin"/>
    <property type="match status" value="1"/>
</dbReference>
<dbReference type="OrthoDB" id="117402at2"/>
<feature type="transmembrane region" description="Helical" evidence="6">
    <location>
        <begin position="20"/>
        <end position="40"/>
    </location>
</feature>
<proteinExistence type="inferred from homology"/>
<evidence type="ECO:0000256" key="6">
    <source>
        <dbReference type="SAM" id="Phobius"/>
    </source>
</evidence>
<dbReference type="RefSeq" id="WP_130610863.1">
    <property type="nucleotide sequence ID" value="NZ_AP019400.1"/>
</dbReference>
<dbReference type="Proteomes" id="UP000289856">
    <property type="component" value="Chromosome"/>
</dbReference>
<protein>
    <submittedName>
        <fullName evidence="8">Disulfide bond formation protein D</fullName>
    </submittedName>
</protein>
<organism evidence="8 9">
    <name type="scientific">Cohnella abietis</name>
    <dbReference type="NCBI Taxonomy" id="2507935"/>
    <lineage>
        <taxon>Bacteria</taxon>
        <taxon>Bacillati</taxon>
        <taxon>Bacillota</taxon>
        <taxon>Bacilli</taxon>
        <taxon>Bacillales</taxon>
        <taxon>Paenibacillaceae</taxon>
        <taxon>Cohnella</taxon>
    </lineage>
</organism>
<dbReference type="AlphaFoldDB" id="A0A3T1D7Q9"/>
<dbReference type="InterPro" id="IPR013766">
    <property type="entry name" value="Thioredoxin_domain"/>
</dbReference>
<feature type="domain" description="Thioredoxin" evidence="7">
    <location>
        <begin position="50"/>
        <end position="236"/>
    </location>
</feature>
<evidence type="ECO:0000256" key="2">
    <source>
        <dbReference type="ARBA" id="ARBA00022729"/>
    </source>
</evidence>
<dbReference type="PANTHER" id="PTHR13887">
    <property type="entry name" value="GLUTATHIONE S-TRANSFERASE KAPPA"/>
    <property type="match status" value="1"/>
</dbReference>
<dbReference type="EMBL" id="AP019400">
    <property type="protein sequence ID" value="BBI34089.1"/>
    <property type="molecule type" value="Genomic_DNA"/>
</dbReference>
<evidence type="ECO:0000256" key="1">
    <source>
        <dbReference type="ARBA" id="ARBA00005791"/>
    </source>
</evidence>
<keyword evidence="6" id="KW-1133">Transmembrane helix</keyword>
<keyword evidence="5" id="KW-0676">Redox-active center</keyword>
<evidence type="ECO:0000259" key="7">
    <source>
        <dbReference type="PROSITE" id="PS51352"/>
    </source>
</evidence>
<keyword evidence="2" id="KW-0732">Signal</keyword>
<dbReference type="SUPFAM" id="SSF52833">
    <property type="entry name" value="Thioredoxin-like"/>
    <property type="match status" value="1"/>
</dbReference>
<dbReference type="InterPro" id="IPR036249">
    <property type="entry name" value="Thioredoxin-like_sf"/>
</dbReference>
<keyword evidence="3" id="KW-0560">Oxidoreductase</keyword>
<keyword evidence="6" id="KW-0472">Membrane</keyword>
<keyword evidence="9" id="KW-1185">Reference proteome</keyword>
<comment type="similarity">
    <text evidence="1">Belongs to the thioredoxin family. DsbA subfamily.</text>
</comment>
<dbReference type="Pfam" id="PF13462">
    <property type="entry name" value="Thioredoxin_4"/>
    <property type="match status" value="1"/>
</dbReference>
<sequence>MANKNYKSNKKASSGKKNPAKTLVLYTSVLIILMVGLFFVNQANKEKQSMTPVAEQPSIVNQPVIGQDEAKVTLIEFGDYKCPSCKKWSETIYPQLKAEYIDTGKMKLAFINTIFHGAESELGAMAGEAVLAQNKEAFWDFNMKMFEAQPTVNHDGPWIIEDKIMEIAQTLTPKIDLDKLKQDLSNKITLPEVQTDMALVNKYKVNQTPTIMINGITIANPFDIKSIRSVVDKELEK</sequence>
<keyword evidence="6" id="KW-0812">Transmembrane</keyword>
<evidence type="ECO:0000256" key="4">
    <source>
        <dbReference type="ARBA" id="ARBA00023157"/>
    </source>
</evidence>